<keyword evidence="4" id="KW-1185">Reference proteome</keyword>
<evidence type="ECO:0000256" key="2">
    <source>
        <dbReference type="SAM" id="MobiDB-lite"/>
    </source>
</evidence>
<evidence type="ECO:0008006" key="5">
    <source>
        <dbReference type="Google" id="ProtNLM"/>
    </source>
</evidence>
<sequence length="959" mass="109076">MSASVKANTPPSSARAETPQQGTMHGAVANVPYHTSVESTKTQLQPVHNEVIPDELLVSLTSTVCGENNLMPSAHQRHCKGCTFRRPDPVWHHPLGRKKYQYFLDQPTSLTGAGRDISFLCDAAQRKAIVLPPLSEKAGETQNMTVSESLIPDEYHIVKNKGLRSLELYEDAFTVQLQDDEQKLRVFPSLKPSGRQEVLQLMLVMDDMLEKAGVERESEELNELSQIEGLLELVRTEQNIYNVVFHELIRQVSVGCAERGQLLAKLRQRYQSLLERIPRYLKALHTEAVAQRALDRQLTVEIHRIKTSIQQLSRELSKIKDHDAFVSQQAERAHQELAEALSQSQNNSEVVQSYHELYELQRSRLNTQLLQMSEERDLWSRFTYCLALKVISVKDLQLVSQLQSSEETWHKTAESCNIYINAKDSEDQKSLADIAEMWKEELQKVTSQLKTRDQVQSENLSPIQQGIAKWLSFCSTQQQNNVKKCPRATVEEMNADFKTWSEALASQSECFHGEAVLGHREALEKLITFRDRWLGLALQILQRHSSPERSPPQHYQSFTELQSLLSELNTRLSDHITGENGVHSQLQSLSDSILPWITNLTVLKEQPQKALTVDLRKMEASLTVWRSVVDKILHMIVGVKMENHIKEPALFTETKEVADKVKTFVETLCSFINGENQTIGREIAGVHEGRTRWMLDLLLVLVPDSEGSTEHSLKYKHIIQPSVPQLEDNAVLLSQRVDLLSKYFTRTCELIYEEEILRNPTQQEAAEREVTECRKLVNECTDWRDTSKYSFPKSQQQSHWSKIYTSVLFIVIITCFQYFFFPAKGKTTEQELEREPSDQHSSVVEMISSDRSITEELVVAPVTEEAQNSFTELNTRFGGAGPERGAESAEAEEDLQAALQKILDLERQLQGRTSLEPPEPQDLQTPEPSTSAAPVAKAAPVKKTTESKPPTNSRKTRKR</sequence>
<dbReference type="PANTHER" id="PTHR23052">
    <property type="entry name" value="AXONEMAL DYNEIN LIGHT CHAIN DOMAIN-CONTAINING PROTEIN 1"/>
    <property type="match status" value="1"/>
</dbReference>
<dbReference type="Pfam" id="PF10211">
    <property type="entry name" value="Ax_dynein_light"/>
    <property type="match status" value="1"/>
</dbReference>
<dbReference type="InterPro" id="IPR052845">
    <property type="entry name" value="Axonemal_dynein_LC_domain"/>
</dbReference>
<evidence type="ECO:0000256" key="1">
    <source>
        <dbReference type="ARBA" id="ARBA00023054"/>
    </source>
</evidence>
<proteinExistence type="predicted"/>
<dbReference type="Proteomes" id="UP001460270">
    <property type="component" value="Unassembled WGS sequence"/>
</dbReference>
<gene>
    <name evidence="3" type="ORF">WMY93_024162</name>
</gene>
<reference evidence="4" key="1">
    <citation type="submission" date="2024-04" db="EMBL/GenBank/DDBJ databases">
        <title>Salinicola lusitanus LLJ914,a marine bacterium isolated from the Okinawa Trough.</title>
        <authorList>
            <person name="Li J."/>
        </authorList>
    </citation>
    <scope>NUCLEOTIDE SEQUENCE [LARGE SCALE GENOMIC DNA]</scope>
</reference>
<evidence type="ECO:0000313" key="4">
    <source>
        <dbReference type="Proteomes" id="UP001460270"/>
    </source>
</evidence>
<dbReference type="InterPro" id="IPR019347">
    <property type="entry name" value="Axonemal_dynein_light_chain"/>
</dbReference>
<evidence type="ECO:0000313" key="3">
    <source>
        <dbReference type="EMBL" id="KAK7888602.1"/>
    </source>
</evidence>
<organism evidence="3 4">
    <name type="scientific">Mugilogobius chulae</name>
    <name type="common">yellowstripe goby</name>
    <dbReference type="NCBI Taxonomy" id="88201"/>
    <lineage>
        <taxon>Eukaryota</taxon>
        <taxon>Metazoa</taxon>
        <taxon>Chordata</taxon>
        <taxon>Craniata</taxon>
        <taxon>Vertebrata</taxon>
        <taxon>Euteleostomi</taxon>
        <taxon>Actinopterygii</taxon>
        <taxon>Neopterygii</taxon>
        <taxon>Teleostei</taxon>
        <taxon>Neoteleostei</taxon>
        <taxon>Acanthomorphata</taxon>
        <taxon>Gobiaria</taxon>
        <taxon>Gobiiformes</taxon>
        <taxon>Gobioidei</taxon>
        <taxon>Gobiidae</taxon>
        <taxon>Gobionellinae</taxon>
        <taxon>Mugilogobius</taxon>
    </lineage>
</organism>
<feature type="region of interest" description="Disordered" evidence="2">
    <location>
        <begin position="873"/>
        <end position="893"/>
    </location>
</feature>
<name>A0AAW0N3D9_9GOBI</name>
<feature type="compositionally biased region" description="Polar residues" evidence="2">
    <location>
        <begin position="1"/>
        <end position="12"/>
    </location>
</feature>
<feature type="region of interest" description="Disordered" evidence="2">
    <location>
        <begin position="906"/>
        <end position="959"/>
    </location>
</feature>
<dbReference type="GO" id="GO:0005737">
    <property type="term" value="C:cytoplasm"/>
    <property type="evidence" value="ECO:0007669"/>
    <property type="project" value="UniProtKB-ARBA"/>
</dbReference>
<dbReference type="AlphaFoldDB" id="A0AAW0N3D9"/>
<feature type="compositionally biased region" description="Low complexity" evidence="2">
    <location>
        <begin position="928"/>
        <end position="942"/>
    </location>
</feature>
<feature type="region of interest" description="Disordered" evidence="2">
    <location>
        <begin position="1"/>
        <end position="23"/>
    </location>
</feature>
<protein>
    <recommendedName>
        <fullName evidence="5">Axonemal dynein light chain domain containing 1</fullName>
    </recommendedName>
</protein>
<comment type="caution">
    <text evidence="3">The sequence shown here is derived from an EMBL/GenBank/DDBJ whole genome shotgun (WGS) entry which is preliminary data.</text>
</comment>
<dbReference type="PANTHER" id="PTHR23052:SF1">
    <property type="entry name" value="AXONEMAL DYNEIN LIGHT CHAIN DOMAIN-CONTAINING PROTEIN 1"/>
    <property type="match status" value="1"/>
</dbReference>
<keyword evidence="1" id="KW-0175">Coiled coil</keyword>
<dbReference type="EMBL" id="JBBPFD010000018">
    <property type="protein sequence ID" value="KAK7888602.1"/>
    <property type="molecule type" value="Genomic_DNA"/>
</dbReference>
<accession>A0AAW0N3D9</accession>